<reference evidence="1 2" key="1">
    <citation type="submission" date="2019-03" db="EMBL/GenBank/DDBJ databases">
        <title>Genomic Encyclopedia of Type Strains, Phase IV (KMG-IV): sequencing the most valuable type-strain genomes for metagenomic binning, comparative biology and taxonomic classification.</title>
        <authorList>
            <person name="Goeker M."/>
        </authorList>
    </citation>
    <scope>NUCLEOTIDE SEQUENCE [LARGE SCALE GENOMIC DNA]</scope>
    <source>
        <strain evidence="1 2">DSM 654</strain>
    </source>
</reference>
<gene>
    <name evidence="1" type="ORF">EV671_10347</name>
</gene>
<dbReference type="InterPro" id="IPR024447">
    <property type="entry name" value="YXWGXW_rpt"/>
</dbReference>
<name>A0A4R3UI63_ROSSA</name>
<protein>
    <submittedName>
        <fullName evidence="1">YXWGXW repeat-containing protein</fullName>
    </submittedName>
</protein>
<evidence type="ECO:0000313" key="1">
    <source>
        <dbReference type="EMBL" id="TCU89676.1"/>
    </source>
</evidence>
<organism evidence="1 2">
    <name type="scientific">Roseateles saccharophilus</name>
    <name type="common">Pseudomonas saccharophila</name>
    <dbReference type="NCBI Taxonomy" id="304"/>
    <lineage>
        <taxon>Bacteria</taxon>
        <taxon>Pseudomonadati</taxon>
        <taxon>Pseudomonadota</taxon>
        <taxon>Betaproteobacteria</taxon>
        <taxon>Burkholderiales</taxon>
        <taxon>Sphaerotilaceae</taxon>
        <taxon>Roseateles</taxon>
    </lineage>
</organism>
<proteinExistence type="predicted"/>
<comment type="caution">
    <text evidence="1">The sequence shown here is derived from an EMBL/GenBank/DDBJ whole genome shotgun (WGS) entry which is preliminary data.</text>
</comment>
<sequence length="132" mass="14756">MKLRIRHVLSAAVLGGLAAATGLGLSGCVVKEQVVVRPAAPVVRHMPAPIAEDRGTMPGPDWHWVPGHWKWEGRDWAWAHGRWVHQAVPPVPAVIIEQITVAPSPMHFWVPGHWVWQLDSGGWFWVKGSWHQ</sequence>
<accession>A0A4R3UI63</accession>
<dbReference type="Pfam" id="PF12779">
    <property type="entry name" value="WXXGXW"/>
    <property type="match status" value="2"/>
</dbReference>
<evidence type="ECO:0000313" key="2">
    <source>
        <dbReference type="Proteomes" id="UP000295110"/>
    </source>
</evidence>
<dbReference type="OrthoDB" id="121499at2"/>
<keyword evidence="2" id="KW-1185">Reference proteome</keyword>
<dbReference type="PROSITE" id="PS51257">
    <property type="entry name" value="PROKAR_LIPOPROTEIN"/>
    <property type="match status" value="1"/>
</dbReference>
<dbReference type="Proteomes" id="UP000295110">
    <property type="component" value="Unassembled WGS sequence"/>
</dbReference>
<dbReference type="RefSeq" id="WP_132575469.1">
    <property type="nucleotide sequence ID" value="NZ_CBCSGL010000079.1"/>
</dbReference>
<dbReference type="AlphaFoldDB" id="A0A4R3UI63"/>
<dbReference type="EMBL" id="SMBU01000034">
    <property type="protein sequence ID" value="TCU89676.1"/>
    <property type="molecule type" value="Genomic_DNA"/>
</dbReference>